<proteinExistence type="inferred from homology"/>
<evidence type="ECO:0000259" key="14">
    <source>
        <dbReference type="Pfam" id="PF16212"/>
    </source>
</evidence>
<dbReference type="PANTHER" id="PTHR24092:SF165">
    <property type="entry name" value="PHOSPHOLIPID-TRANSPORTING ATPASE 8-RELATED"/>
    <property type="match status" value="1"/>
</dbReference>
<name>A0AAW2DY17_9ROSI</name>
<dbReference type="EC" id="7.6.2.1" evidence="3"/>
<dbReference type="GO" id="GO:0046872">
    <property type="term" value="F:metal ion binding"/>
    <property type="evidence" value="ECO:0007669"/>
    <property type="project" value="UniProtKB-KW"/>
</dbReference>
<evidence type="ECO:0000256" key="12">
    <source>
        <dbReference type="ARBA" id="ARBA00034036"/>
    </source>
</evidence>
<dbReference type="GO" id="GO:0005886">
    <property type="term" value="C:plasma membrane"/>
    <property type="evidence" value="ECO:0007669"/>
    <property type="project" value="TreeGrafter"/>
</dbReference>
<evidence type="ECO:0000256" key="10">
    <source>
        <dbReference type="ARBA" id="ARBA00022989"/>
    </source>
</evidence>
<evidence type="ECO:0000256" key="9">
    <source>
        <dbReference type="ARBA" id="ARBA00022967"/>
    </source>
</evidence>
<gene>
    <name evidence="15" type="ORF">SO802_001388</name>
</gene>
<keyword evidence="8" id="KW-0460">Magnesium</keyword>
<dbReference type="GO" id="GO:0140326">
    <property type="term" value="F:ATPase-coupled intramembrane lipid transporter activity"/>
    <property type="evidence" value="ECO:0007669"/>
    <property type="project" value="UniProtKB-EC"/>
</dbReference>
<keyword evidence="6" id="KW-0547">Nucleotide-binding</keyword>
<dbReference type="GO" id="GO:0045332">
    <property type="term" value="P:phospholipid translocation"/>
    <property type="evidence" value="ECO:0007669"/>
    <property type="project" value="TreeGrafter"/>
</dbReference>
<dbReference type="InterPro" id="IPR032630">
    <property type="entry name" value="P_typ_ATPase_c"/>
</dbReference>
<feature type="domain" description="P-type ATPase C-terminal" evidence="14">
    <location>
        <begin position="536"/>
        <end position="590"/>
    </location>
</feature>
<dbReference type="SUPFAM" id="SSF56784">
    <property type="entry name" value="HAD-like"/>
    <property type="match status" value="1"/>
</dbReference>
<dbReference type="InterPro" id="IPR023214">
    <property type="entry name" value="HAD_sf"/>
</dbReference>
<evidence type="ECO:0000256" key="6">
    <source>
        <dbReference type="ARBA" id="ARBA00022741"/>
    </source>
</evidence>
<keyword evidence="10 13" id="KW-1133">Transmembrane helix</keyword>
<keyword evidence="9" id="KW-1278">Translocase</keyword>
<keyword evidence="11 13" id="KW-0472">Membrane</keyword>
<protein>
    <recommendedName>
        <fullName evidence="3">P-type phospholipid transporter</fullName>
        <ecNumber evidence="3">7.6.2.1</ecNumber>
    </recommendedName>
</protein>
<dbReference type="Gene3D" id="3.40.50.1000">
    <property type="entry name" value="HAD superfamily/HAD-like"/>
    <property type="match status" value="1"/>
</dbReference>
<evidence type="ECO:0000313" key="15">
    <source>
        <dbReference type="EMBL" id="KAL0014319.1"/>
    </source>
</evidence>
<evidence type="ECO:0000313" key="16">
    <source>
        <dbReference type="Proteomes" id="UP001459277"/>
    </source>
</evidence>
<evidence type="ECO:0000256" key="7">
    <source>
        <dbReference type="ARBA" id="ARBA00022840"/>
    </source>
</evidence>
<sequence length="679" mass="76852">MFPSTRVHHISGSLSDHSPLWICTDDENARFYRRRKPFRFEAVWMREVGCDAVIKNSWEGHAMANPMGRVVKKLEACRLSLRTWSKHSFGNIRHMLQKKKKLLMQAEANSINGANHSQVRSLRAEVHDLMAKEECPWQQRSRVNWLKAGDLNSGYFHSRANQRNRRNFISKLILDSGEVIEEEQKIGEAFVHYFQSIFQSANTAGFDLILQGIVPKVTTQMNADLTRPFTAMEVEQALKQMKPMTAPGSDEGLHSLIQQAAEKGELRGVSLCKEGPKITHLFFADDSLLFCRANDTDCQTVMNILTKYEEASGQKINRGKTQLFFSTNTQGDIKNRVKDLVGIEAGVGVMVRDDEGRVCGALSDRTVLPKTVEKVEAITCRTAVRYACSLLREDMKQIVITLDSPDIDAMEKQGDKEAFAKASLESIKKQIREGISQIKSAKESVVKFGLIIDGKSLNFSLKKDIEKSFFELAINCASVICYPSSPKQKALVTRLLKGETSKTMLAIGDGANDVCMLQEANIGVGISGVEGMQAMMASDFSIAQFRFPKRLLLVHGHWYYRRIAMMICYFFYKNISFGFTLFWFEAHASFLDVSAQLCLKYPLLYLEGVENILFSWSRILGWMFNGFLTSIIIFFWTTKSMIKQDFQRDGQVVDYEVLGVTMHTCVVWAVNCQMAISIN</sequence>
<evidence type="ECO:0000256" key="8">
    <source>
        <dbReference type="ARBA" id="ARBA00022842"/>
    </source>
</evidence>
<comment type="caution">
    <text evidence="15">The sequence shown here is derived from an EMBL/GenBank/DDBJ whole genome shotgun (WGS) entry which is preliminary data.</text>
</comment>
<dbReference type="GO" id="GO:0016887">
    <property type="term" value="F:ATP hydrolysis activity"/>
    <property type="evidence" value="ECO:0007669"/>
    <property type="project" value="InterPro"/>
</dbReference>
<dbReference type="NCBIfam" id="TIGR01494">
    <property type="entry name" value="ATPase_P-type"/>
    <property type="match status" value="1"/>
</dbReference>
<comment type="subcellular location">
    <subcellularLocation>
        <location evidence="1">Membrane</location>
        <topology evidence="1">Multi-pass membrane protein</topology>
    </subcellularLocation>
</comment>
<keyword evidence="7" id="KW-0067">ATP-binding</keyword>
<dbReference type="SUPFAM" id="SSF81665">
    <property type="entry name" value="Calcium ATPase, transmembrane domain M"/>
    <property type="match status" value="1"/>
</dbReference>
<evidence type="ECO:0000256" key="5">
    <source>
        <dbReference type="ARBA" id="ARBA00022723"/>
    </source>
</evidence>
<comment type="similarity">
    <text evidence="2">Belongs to the cation transport ATPase (P-type) (TC 3.A.3) family. Type IV subfamily.</text>
</comment>
<comment type="catalytic activity">
    <reaction evidence="12">
        <text>ATP + H2O + phospholipidSide 1 = ADP + phosphate + phospholipidSide 2.</text>
        <dbReference type="EC" id="7.6.2.1"/>
    </reaction>
</comment>
<evidence type="ECO:0000256" key="3">
    <source>
        <dbReference type="ARBA" id="ARBA00012189"/>
    </source>
</evidence>
<accession>A0AAW2DY17</accession>
<keyword evidence="4 13" id="KW-0812">Transmembrane</keyword>
<dbReference type="Proteomes" id="UP001459277">
    <property type="component" value="Unassembled WGS sequence"/>
</dbReference>
<dbReference type="PANTHER" id="PTHR24092">
    <property type="entry name" value="PROBABLE PHOSPHOLIPID-TRANSPORTING ATPASE"/>
    <property type="match status" value="1"/>
</dbReference>
<evidence type="ECO:0000256" key="1">
    <source>
        <dbReference type="ARBA" id="ARBA00004141"/>
    </source>
</evidence>
<feature type="transmembrane region" description="Helical" evidence="13">
    <location>
        <begin position="619"/>
        <end position="638"/>
    </location>
</feature>
<evidence type="ECO:0000256" key="11">
    <source>
        <dbReference type="ARBA" id="ARBA00023136"/>
    </source>
</evidence>
<dbReference type="AlphaFoldDB" id="A0AAW2DY17"/>
<evidence type="ECO:0000256" key="4">
    <source>
        <dbReference type="ARBA" id="ARBA00022692"/>
    </source>
</evidence>
<dbReference type="InterPro" id="IPR023298">
    <property type="entry name" value="ATPase_P-typ_TM_dom_sf"/>
</dbReference>
<evidence type="ECO:0000256" key="2">
    <source>
        <dbReference type="ARBA" id="ARBA00008109"/>
    </source>
</evidence>
<organism evidence="15 16">
    <name type="scientific">Lithocarpus litseifolius</name>
    <dbReference type="NCBI Taxonomy" id="425828"/>
    <lineage>
        <taxon>Eukaryota</taxon>
        <taxon>Viridiplantae</taxon>
        <taxon>Streptophyta</taxon>
        <taxon>Embryophyta</taxon>
        <taxon>Tracheophyta</taxon>
        <taxon>Spermatophyta</taxon>
        <taxon>Magnoliopsida</taxon>
        <taxon>eudicotyledons</taxon>
        <taxon>Gunneridae</taxon>
        <taxon>Pentapetalae</taxon>
        <taxon>rosids</taxon>
        <taxon>fabids</taxon>
        <taxon>Fagales</taxon>
        <taxon>Fagaceae</taxon>
        <taxon>Lithocarpus</taxon>
    </lineage>
</organism>
<dbReference type="GO" id="GO:0005524">
    <property type="term" value="F:ATP binding"/>
    <property type="evidence" value="ECO:0007669"/>
    <property type="project" value="UniProtKB-KW"/>
</dbReference>
<dbReference type="EMBL" id="JAZDWU010000001">
    <property type="protein sequence ID" value="KAL0014319.1"/>
    <property type="molecule type" value="Genomic_DNA"/>
</dbReference>
<feature type="domain" description="P-type ATPase C-terminal" evidence="14">
    <location>
        <begin position="592"/>
        <end position="678"/>
    </location>
</feature>
<reference evidence="15 16" key="1">
    <citation type="submission" date="2024-01" db="EMBL/GenBank/DDBJ databases">
        <title>A telomere-to-telomere, gap-free genome of sweet tea (Lithocarpus litseifolius).</title>
        <authorList>
            <person name="Zhou J."/>
        </authorList>
    </citation>
    <scope>NUCLEOTIDE SEQUENCE [LARGE SCALE GENOMIC DNA]</scope>
    <source>
        <strain evidence="15">Zhou-2022a</strain>
        <tissue evidence="15">Leaf</tissue>
    </source>
</reference>
<dbReference type="FunFam" id="3.40.50.1000:FF:000014">
    <property type="entry name" value="Phospholipid-transporting ATPase"/>
    <property type="match status" value="1"/>
</dbReference>
<dbReference type="Pfam" id="PF16212">
    <property type="entry name" value="PhoLip_ATPase_C"/>
    <property type="match status" value="2"/>
</dbReference>
<keyword evidence="16" id="KW-1185">Reference proteome</keyword>
<keyword evidence="5" id="KW-0479">Metal-binding</keyword>
<dbReference type="InterPro" id="IPR036412">
    <property type="entry name" value="HAD-like_sf"/>
</dbReference>
<evidence type="ECO:0000256" key="13">
    <source>
        <dbReference type="SAM" id="Phobius"/>
    </source>
</evidence>
<dbReference type="InterPro" id="IPR001757">
    <property type="entry name" value="P_typ_ATPase"/>
</dbReference>